<name>A0ACD3ATY7_9AGAR</name>
<organism evidence="1 2">
    <name type="scientific">Pluteus cervinus</name>
    <dbReference type="NCBI Taxonomy" id="181527"/>
    <lineage>
        <taxon>Eukaryota</taxon>
        <taxon>Fungi</taxon>
        <taxon>Dikarya</taxon>
        <taxon>Basidiomycota</taxon>
        <taxon>Agaricomycotina</taxon>
        <taxon>Agaricomycetes</taxon>
        <taxon>Agaricomycetidae</taxon>
        <taxon>Agaricales</taxon>
        <taxon>Pluteineae</taxon>
        <taxon>Pluteaceae</taxon>
        <taxon>Pluteus</taxon>
    </lineage>
</organism>
<accession>A0ACD3ATY7</accession>
<keyword evidence="2" id="KW-1185">Reference proteome</keyword>
<protein>
    <submittedName>
        <fullName evidence="1">Uncharacterized protein</fullName>
    </submittedName>
</protein>
<gene>
    <name evidence="1" type="ORF">BDN72DRAFT_840805</name>
</gene>
<evidence type="ECO:0000313" key="2">
    <source>
        <dbReference type="Proteomes" id="UP000308600"/>
    </source>
</evidence>
<evidence type="ECO:0000313" key="1">
    <source>
        <dbReference type="EMBL" id="TFK69186.1"/>
    </source>
</evidence>
<proteinExistence type="predicted"/>
<dbReference type="EMBL" id="ML208335">
    <property type="protein sequence ID" value="TFK69186.1"/>
    <property type="molecule type" value="Genomic_DNA"/>
</dbReference>
<reference evidence="1 2" key="1">
    <citation type="journal article" date="2019" name="Nat. Ecol. Evol.">
        <title>Megaphylogeny resolves global patterns of mushroom evolution.</title>
        <authorList>
            <person name="Varga T."/>
            <person name="Krizsan K."/>
            <person name="Foldi C."/>
            <person name="Dima B."/>
            <person name="Sanchez-Garcia M."/>
            <person name="Sanchez-Ramirez S."/>
            <person name="Szollosi G.J."/>
            <person name="Szarkandi J.G."/>
            <person name="Papp V."/>
            <person name="Albert L."/>
            <person name="Andreopoulos W."/>
            <person name="Angelini C."/>
            <person name="Antonin V."/>
            <person name="Barry K.W."/>
            <person name="Bougher N.L."/>
            <person name="Buchanan P."/>
            <person name="Buyck B."/>
            <person name="Bense V."/>
            <person name="Catcheside P."/>
            <person name="Chovatia M."/>
            <person name="Cooper J."/>
            <person name="Damon W."/>
            <person name="Desjardin D."/>
            <person name="Finy P."/>
            <person name="Geml J."/>
            <person name="Haridas S."/>
            <person name="Hughes K."/>
            <person name="Justo A."/>
            <person name="Karasinski D."/>
            <person name="Kautmanova I."/>
            <person name="Kiss B."/>
            <person name="Kocsube S."/>
            <person name="Kotiranta H."/>
            <person name="LaButti K.M."/>
            <person name="Lechner B.E."/>
            <person name="Liimatainen K."/>
            <person name="Lipzen A."/>
            <person name="Lukacs Z."/>
            <person name="Mihaltcheva S."/>
            <person name="Morgado L.N."/>
            <person name="Niskanen T."/>
            <person name="Noordeloos M.E."/>
            <person name="Ohm R.A."/>
            <person name="Ortiz-Santana B."/>
            <person name="Ovrebo C."/>
            <person name="Racz N."/>
            <person name="Riley R."/>
            <person name="Savchenko A."/>
            <person name="Shiryaev A."/>
            <person name="Soop K."/>
            <person name="Spirin V."/>
            <person name="Szebenyi C."/>
            <person name="Tomsovsky M."/>
            <person name="Tulloss R.E."/>
            <person name="Uehling J."/>
            <person name="Grigoriev I.V."/>
            <person name="Vagvolgyi C."/>
            <person name="Papp T."/>
            <person name="Martin F.M."/>
            <person name="Miettinen O."/>
            <person name="Hibbett D.S."/>
            <person name="Nagy L.G."/>
        </authorList>
    </citation>
    <scope>NUCLEOTIDE SEQUENCE [LARGE SCALE GENOMIC DNA]</scope>
    <source>
        <strain evidence="1 2">NL-1719</strain>
    </source>
</reference>
<dbReference type="Proteomes" id="UP000308600">
    <property type="component" value="Unassembled WGS sequence"/>
</dbReference>
<sequence>MNSKKVRTHPPNRADFEDIQEALRPWNKRSWDLYATFMPLRSVPEVLTRYYKIKERVYCPPVLVQGYALREDEFDEAESLKPAIPCLVFGTESPCVVVIDHTGEPDFSTTPETKERVMKWGEGKGRELLWYMPQHRPGWGRAICRLEHSEETGEARGF</sequence>